<protein>
    <submittedName>
        <fullName evidence="3">Uncharacterized protein</fullName>
    </submittedName>
</protein>
<comment type="caution">
    <text evidence="3">The sequence shown here is derived from an EMBL/GenBank/DDBJ whole genome shotgun (WGS) entry which is preliminary data.</text>
</comment>
<evidence type="ECO:0000313" key="4">
    <source>
        <dbReference type="Proteomes" id="UP001212841"/>
    </source>
</evidence>
<evidence type="ECO:0000256" key="1">
    <source>
        <dbReference type="SAM" id="MobiDB-lite"/>
    </source>
</evidence>
<feature type="transmembrane region" description="Helical" evidence="2">
    <location>
        <begin position="44"/>
        <end position="66"/>
    </location>
</feature>
<keyword evidence="2" id="KW-0472">Membrane</keyword>
<keyword evidence="2" id="KW-0812">Transmembrane</keyword>
<evidence type="ECO:0000256" key="2">
    <source>
        <dbReference type="SAM" id="Phobius"/>
    </source>
</evidence>
<dbReference type="AlphaFoldDB" id="A0AAD5SA65"/>
<reference evidence="3" key="1">
    <citation type="submission" date="2020-05" db="EMBL/GenBank/DDBJ databases">
        <title>Phylogenomic resolution of chytrid fungi.</title>
        <authorList>
            <person name="Stajich J.E."/>
            <person name="Amses K."/>
            <person name="Simmons R."/>
            <person name="Seto K."/>
            <person name="Myers J."/>
            <person name="Bonds A."/>
            <person name="Quandt C.A."/>
            <person name="Barry K."/>
            <person name="Liu P."/>
            <person name="Grigoriev I."/>
            <person name="Longcore J.E."/>
            <person name="James T.Y."/>
        </authorList>
    </citation>
    <scope>NUCLEOTIDE SEQUENCE</scope>
    <source>
        <strain evidence="3">JEL0318</strain>
    </source>
</reference>
<name>A0AAD5SA65_9FUNG</name>
<gene>
    <name evidence="3" type="ORF">HK097_009707</name>
</gene>
<keyword evidence="4" id="KW-1185">Reference proteome</keyword>
<feature type="compositionally biased region" description="Basic and acidic residues" evidence="1">
    <location>
        <begin position="484"/>
        <end position="495"/>
    </location>
</feature>
<accession>A0AAD5SA65</accession>
<proteinExistence type="predicted"/>
<organism evidence="3 4">
    <name type="scientific">Rhizophlyctis rosea</name>
    <dbReference type="NCBI Taxonomy" id="64517"/>
    <lineage>
        <taxon>Eukaryota</taxon>
        <taxon>Fungi</taxon>
        <taxon>Fungi incertae sedis</taxon>
        <taxon>Chytridiomycota</taxon>
        <taxon>Chytridiomycota incertae sedis</taxon>
        <taxon>Chytridiomycetes</taxon>
        <taxon>Rhizophlyctidales</taxon>
        <taxon>Rhizophlyctidaceae</taxon>
        <taxon>Rhizophlyctis</taxon>
    </lineage>
</organism>
<feature type="transmembrane region" description="Helical" evidence="2">
    <location>
        <begin position="439"/>
        <end position="461"/>
    </location>
</feature>
<evidence type="ECO:0000313" key="3">
    <source>
        <dbReference type="EMBL" id="KAJ3049282.1"/>
    </source>
</evidence>
<feature type="region of interest" description="Disordered" evidence="1">
    <location>
        <begin position="468"/>
        <end position="495"/>
    </location>
</feature>
<dbReference type="Proteomes" id="UP001212841">
    <property type="component" value="Unassembled WGS sequence"/>
</dbReference>
<feature type="transmembrane region" description="Helical" evidence="2">
    <location>
        <begin position="218"/>
        <end position="239"/>
    </location>
</feature>
<sequence>MEQGPQPRVVAASKILDEYHPRRSVGIPQPERPPRFDGPDGSGYGFFVFKNIIIICSLIITIVLTYENIVAIRRDDINTLELAWTTSWHNTVLDKLLTRSLQVQNRTQKPWIQTCDALEYQIWYNKATFNLALLPETEEYITTTNELRTAMLARLDYDRSLQTTPFDQAVTAIDINGDQWTLSHAVDRRAVAFKNDAKAKLSSGITTLNRTTTMTARLSIGTVCAVIFLEICRFIYAVYFKKNIPEETGSFIATTKVLVKQSATRAKNRVTLSNGILLLVSLGAMIDEAATKYVLTEKMKREIVNLENALQFYTSSWEASLFNEELISTAAKFVATGNVDWANQYKKLNESLLGIPTGSSDPFIANQFKIIFAINDGLVKYEAEALTIPRDIEKAYSALYTPDYYIPSRVFSDAGAEITKSARMTMNDAYLTLSVTNQLLATLSASLHILALATSASLFMLRREKKEKEKVKKLYRANQSSMRSSDEDRDVHGQA</sequence>
<dbReference type="EMBL" id="JADGJD010000666">
    <property type="protein sequence ID" value="KAJ3049282.1"/>
    <property type="molecule type" value="Genomic_DNA"/>
</dbReference>
<keyword evidence="2" id="KW-1133">Transmembrane helix</keyword>